<evidence type="ECO:0000256" key="6">
    <source>
        <dbReference type="ARBA" id="ARBA00022777"/>
    </source>
</evidence>
<dbReference type="PANTHER" id="PTHR41523:SF8">
    <property type="entry name" value="ETHYLENE RESPONSE SENSOR PROTEIN"/>
    <property type="match status" value="1"/>
</dbReference>
<dbReference type="RefSeq" id="WP_248413073.1">
    <property type="nucleotide sequence ID" value="NZ_JALPQF010000009.1"/>
</dbReference>
<dbReference type="PANTHER" id="PTHR41523">
    <property type="entry name" value="TWO-COMPONENT SYSTEM SENSOR PROTEIN"/>
    <property type="match status" value="1"/>
</dbReference>
<keyword evidence="9" id="KW-0472">Membrane</keyword>
<evidence type="ECO:0000256" key="4">
    <source>
        <dbReference type="ARBA" id="ARBA00022679"/>
    </source>
</evidence>
<dbReference type="InterPro" id="IPR019734">
    <property type="entry name" value="TPR_rpt"/>
</dbReference>
<dbReference type="Proteomes" id="UP001203687">
    <property type="component" value="Unassembled WGS sequence"/>
</dbReference>
<accession>A0ABT0HB20</accession>
<keyword evidence="7" id="KW-0067">ATP-binding</keyword>
<evidence type="ECO:0000259" key="10">
    <source>
        <dbReference type="SMART" id="SM00387"/>
    </source>
</evidence>
<dbReference type="InterPro" id="IPR011495">
    <property type="entry name" value="Sig_transdc_His_kin_sub2_dim/P"/>
</dbReference>
<evidence type="ECO:0000256" key="5">
    <source>
        <dbReference type="ARBA" id="ARBA00022741"/>
    </source>
</evidence>
<gene>
    <name evidence="11" type="ORF">MUY34_10525</name>
</gene>
<reference evidence="11" key="1">
    <citation type="submission" date="2022-04" db="EMBL/GenBank/DDBJ databases">
        <authorList>
            <person name="Ren T."/>
        </authorList>
    </citation>
    <scope>NUCLEOTIDE SEQUENCE</scope>
    <source>
        <strain evidence="11">F63249</strain>
    </source>
</reference>
<comment type="catalytic activity">
    <reaction evidence="1">
        <text>ATP + protein L-histidine = ADP + protein N-phospho-L-histidine.</text>
        <dbReference type="EC" id="2.7.13.3"/>
    </reaction>
</comment>
<dbReference type="Pfam" id="PF14938">
    <property type="entry name" value="SNAP"/>
    <property type="match status" value="1"/>
</dbReference>
<evidence type="ECO:0000256" key="8">
    <source>
        <dbReference type="SAM" id="Coils"/>
    </source>
</evidence>
<keyword evidence="8" id="KW-0175">Coiled coil</keyword>
<dbReference type="SMART" id="SM00028">
    <property type="entry name" value="TPR"/>
    <property type="match status" value="5"/>
</dbReference>
<evidence type="ECO:0000256" key="7">
    <source>
        <dbReference type="ARBA" id="ARBA00022840"/>
    </source>
</evidence>
<evidence type="ECO:0000256" key="1">
    <source>
        <dbReference type="ARBA" id="ARBA00000085"/>
    </source>
</evidence>
<evidence type="ECO:0000256" key="2">
    <source>
        <dbReference type="ARBA" id="ARBA00012438"/>
    </source>
</evidence>
<dbReference type="EC" id="2.7.13.3" evidence="2"/>
<feature type="transmembrane region" description="Helical" evidence="9">
    <location>
        <begin position="314"/>
        <end position="334"/>
    </location>
</feature>
<dbReference type="InterPro" id="IPR036890">
    <property type="entry name" value="HATPase_C_sf"/>
</dbReference>
<keyword evidence="9" id="KW-1133">Transmembrane helix</keyword>
<dbReference type="Pfam" id="PF02518">
    <property type="entry name" value="HATPase_c"/>
    <property type="match status" value="1"/>
</dbReference>
<keyword evidence="4" id="KW-0808">Transferase</keyword>
<dbReference type="InterPro" id="IPR011990">
    <property type="entry name" value="TPR-like_helical_dom_sf"/>
</dbReference>
<dbReference type="Pfam" id="PF07568">
    <property type="entry name" value="HisKA_2"/>
    <property type="match status" value="1"/>
</dbReference>
<dbReference type="Gene3D" id="3.30.450.20">
    <property type="entry name" value="PAS domain"/>
    <property type="match status" value="1"/>
</dbReference>
<evidence type="ECO:0000256" key="9">
    <source>
        <dbReference type="SAM" id="Phobius"/>
    </source>
</evidence>
<keyword evidence="12" id="KW-1185">Reference proteome</keyword>
<evidence type="ECO:0000313" key="11">
    <source>
        <dbReference type="EMBL" id="MCK8481060.1"/>
    </source>
</evidence>
<evidence type="ECO:0000313" key="12">
    <source>
        <dbReference type="Proteomes" id="UP001203687"/>
    </source>
</evidence>
<organism evidence="11 12">
    <name type="scientific">Psychroserpens algicola</name>
    <dbReference type="NCBI Taxonomy" id="1719034"/>
    <lineage>
        <taxon>Bacteria</taxon>
        <taxon>Pseudomonadati</taxon>
        <taxon>Bacteroidota</taxon>
        <taxon>Flavobacteriia</taxon>
        <taxon>Flavobacteriales</taxon>
        <taxon>Flavobacteriaceae</taxon>
        <taxon>Psychroserpens</taxon>
    </lineage>
</organism>
<keyword evidence="3" id="KW-0597">Phosphoprotein</keyword>
<dbReference type="SMART" id="SM00387">
    <property type="entry name" value="HATPase_c"/>
    <property type="match status" value="1"/>
</dbReference>
<keyword evidence="5" id="KW-0547">Nucleotide-binding</keyword>
<proteinExistence type="predicted"/>
<evidence type="ECO:0000256" key="3">
    <source>
        <dbReference type="ARBA" id="ARBA00022553"/>
    </source>
</evidence>
<keyword evidence="9" id="KW-0812">Transmembrane</keyword>
<name>A0ABT0HB20_9FLAO</name>
<dbReference type="Gene3D" id="3.30.565.10">
    <property type="entry name" value="Histidine kinase-like ATPase, C-terminal domain"/>
    <property type="match status" value="1"/>
</dbReference>
<dbReference type="EMBL" id="JALPQF010000009">
    <property type="protein sequence ID" value="MCK8481060.1"/>
    <property type="molecule type" value="Genomic_DNA"/>
</dbReference>
<comment type="caution">
    <text evidence="11">The sequence shown here is derived from an EMBL/GenBank/DDBJ whole genome shotgun (WGS) entry which is preliminary data.</text>
</comment>
<dbReference type="InterPro" id="IPR003594">
    <property type="entry name" value="HATPase_dom"/>
</dbReference>
<keyword evidence="6" id="KW-0418">Kinase</keyword>
<sequence>MLTYNNLRRATYYSNPNRSKLYTEQYLETAKKVQDSFNIALGNFYLGNANVVSSNFEIALNHYLKSANYFEKAKDSARLSSVFNGIGAAYENSGNDSLSLKYFKKSQEISFSIGDLRRSAIALTNIGNIYKYRNDLVNAKLHMEQAVEQIKTTNRIQYIHSLTLNLANLYVELKDYDDATLLFEEVLTTVDTINDIYIYGASLRGLGNVALERDNYSEGLKKMEKAYRKLKSSGFFDEALATMPDLILAYELNGQYKNGLIIANQYQKLTDSIFSDEKDKNLSEALQKYEAEKKDTELKLLKVETEKKEQQNRIYIILAIAGLCIAGLLGFFGYKNKQRNLVLAKQKSLLEKTVDEKNILLREVHHRVKNSFQIVSSLLYLQSENAVDKEAKLAIKEAENRVRSMVLIHQKLYNKDELVGINTSDYFHDLVRDLFESHQFKSEPVPYDLDVDAIVLDIETITPIGLILNELIINTLKHAFPEALPENKITISFYKKNNILLLKVTDNGKGFEGEIDSNSFGIVLMKALSKKLKATLDYDSVVNSGTTATLTIRKFNEL</sequence>
<protein>
    <recommendedName>
        <fullName evidence="2">histidine kinase</fullName>
        <ecNumber evidence="2">2.7.13.3</ecNumber>
    </recommendedName>
</protein>
<dbReference type="SUPFAM" id="SSF55874">
    <property type="entry name" value="ATPase domain of HSP90 chaperone/DNA topoisomerase II/histidine kinase"/>
    <property type="match status" value="1"/>
</dbReference>
<dbReference type="Gene3D" id="1.25.40.10">
    <property type="entry name" value="Tetratricopeptide repeat domain"/>
    <property type="match status" value="1"/>
</dbReference>
<feature type="coiled-coil region" evidence="8">
    <location>
        <begin position="279"/>
        <end position="313"/>
    </location>
</feature>
<dbReference type="SUPFAM" id="SSF48452">
    <property type="entry name" value="TPR-like"/>
    <property type="match status" value="1"/>
</dbReference>
<feature type="domain" description="Histidine kinase/HSP90-like ATPase" evidence="10">
    <location>
        <begin position="459"/>
        <end position="556"/>
    </location>
</feature>